<organism evidence="1 2">
    <name type="scientific">Schistosoma margrebowiei</name>
    <dbReference type="NCBI Taxonomy" id="48269"/>
    <lineage>
        <taxon>Eukaryota</taxon>
        <taxon>Metazoa</taxon>
        <taxon>Spiralia</taxon>
        <taxon>Lophotrochozoa</taxon>
        <taxon>Platyhelminthes</taxon>
        <taxon>Trematoda</taxon>
        <taxon>Digenea</taxon>
        <taxon>Strigeidida</taxon>
        <taxon>Schistosomatoidea</taxon>
        <taxon>Schistosomatidae</taxon>
        <taxon>Schistosoma</taxon>
    </lineage>
</organism>
<dbReference type="Proteomes" id="UP000277204">
    <property type="component" value="Unassembled WGS sequence"/>
</dbReference>
<name>A0A183LSS7_9TREM</name>
<dbReference type="EMBL" id="UZAI01002640">
    <property type="protein sequence ID" value="VDO73401.1"/>
    <property type="molecule type" value="Genomic_DNA"/>
</dbReference>
<evidence type="ECO:0000313" key="1">
    <source>
        <dbReference type="EMBL" id="VDO73401.1"/>
    </source>
</evidence>
<gene>
    <name evidence="1" type="ORF">SMRZ_LOCUS6852</name>
</gene>
<accession>A0A183LSS7</accession>
<keyword evidence="2" id="KW-1185">Reference proteome</keyword>
<sequence length="83" mass="9459">MKTLTSAMKHITQRTARMQPDNLYFIGDLALLRHTHQQIQVKTARITTVSASVVLNIHKGKSKILKYNTERINQITLDGEAQE</sequence>
<dbReference type="AlphaFoldDB" id="A0A183LSS7"/>
<reference evidence="1 2" key="1">
    <citation type="submission" date="2018-11" db="EMBL/GenBank/DDBJ databases">
        <authorList>
            <consortium name="Pathogen Informatics"/>
        </authorList>
    </citation>
    <scope>NUCLEOTIDE SEQUENCE [LARGE SCALE GENOMIC DNA]</scope>
    <source>
        <strain evidence="1 2">Zambia</strain>
    </source>
</reference>
<evidence type="ECO:0000313" key="2">
    <source>
        <dbReference type="Proteomes" id="UP000277204"/>
    </source>
</evidence>
<proteinExistence type="predicted"/>
<protein>
    <submittedName>
        <fullName evidence="1">Uncharacterized protein</fullName>
    </submittedName>
</protein>